<proteinExistence type="predicted"/>
<dbReference type="InterPro" id="IPR021719">
    <property type="entry name" value="Prot_inh_I78"/>
</dbReference>
<dbReference type="EMBL" id="FPJO01000003">
    <property type="protein sequence ID" value="SFX43011.1"/>
    <property type="molecule type" value="Genomic_DNA"/>
</dbReference>
<evidence type="ECO:0000256" key="1">
    <source>
        <dbReference type="SAM" id="MobiDB-lite"/>
    </source>
</evidence>
<name>A0A1K1X118_STRAR</name>
<dbReference type="STRING" id="1893.SAMN02787144_100343"/>
<evidence type="ECO:0000313" key="3">
    <source>
        <dbReference type="Proteomes" id="UP000181909"/>
    </source>
</evidence>
<organism evidence="2 3">
    <name type="scientific">Streptomyces atratus</name>
    <dbReference type="NCBI Taxonomy" id="1893"/>
    <lineage>
        <taxon>Bacteria</taxon>
        <taxon>Bacillati</taxon>
        <taxon>Actinomycetota</taxon>
        <taxon>Actinomycetes</taxon>
        <taxon>Kitasatosporales</taxon>
        <taxon>Streptomycetaceae</taxon>
        <taxon>Streptomyces</taxon>
    </lineage>
</organism>
<evidence type="ECO:0000313" key="2">
    <source>
        <dbReference type="EMBL" id="SFX43011.1"/>
    </source>
</evidence>
<dbReference type="AlphaFoldDB" id="A0A1K1X118"/>
<dbReference type="Proteomes" id="UP000181909">
    <property type="component" value="Unassembled WGS sequence"/>
</dbReference>
<feature type="region of interest" description="Disordered" evidence="1">
    <location>
        <begin position="1"/>
        <end position="37"/>
    </location>
</feature>
<dbReference type="Gene3D" id="3.30.10.10">
    <property type="entry name" value="Trypsin Inhibitor V, subunit A"/>
    <property type="match status" value="1"/>
</dbReference>
<protein>
    <submittedName>
        <fullName evidence="2">Peptidase inhibitor I78 family protein</fullName>
    </submittedName>
</protein>
<accession>A0A1K1X118</accession>
<dbReference type="Pfam" id="PF11720">
    <property type="entry name" value="Inhibitor_I78"/>
    <property type="match status" value="1"/>
</dbReference>
<sequence length="92" mass="9980">MPGGRGRPGFRRRPRPPTVRGMAPIPTPPVQPDDAPGEYVGLAADAAERRARSRGWSTVRSLPPGAIITMEFRSGRINFEVDAAVVTRCWVG</sequence>
<gene>
    <name evidence="2" type="ORF">SAMN02787144_100343</name>
</gene>
<reference evidence="2 3" key="1">
    <citation type="submission" date="2016-11" db="EMBL/GenBank/DDBJ databases">
        <authorList>
            <person name="Jaros S."/>
            <person name="Januszkiewicz K."/>
            <person name="Wedrychowicz H."/>
        </authorList>
    </citation>
    <scope>NUCLEOTIDE SEQUENCE [LARGE SCALE GENOMIC DNA]</scope>
    <source>
        <strain evidence="2 3">OK807</strain>
    </source>
</reference>